<dbReference type="Proteomes" id="UP001604336">
    <property type="component" value="Unassembled WGS sequence"/>
</dbReference>
<sequence>MAVKCSSRVRAPFSSFEEEASQVTLINRCPILIGKNVDLASFTFDAPSFHIEDLFFGMSWVSILTLNDKVYLSIVKDFYKKMTFSPGTGITCLVRNKRIKITQELIFSILHREDGDIRLCTTKTIQHLEEYNPVEACLHVTGKHFETLERLSANQLTLTCRVLHNIIAHIILSRKEDGQWVAKCKGFDDESGPFTLPFEGGEEMDEDEDDPLPRLRSHRPSSTTSIFTFTEDHYNILNVRIDSLTFYGGRSTPYGGRPTQHHGHSSRIS</sequence>
<evidence type="ECO:0000256" key="1">
    <source>
        <dbReference type="SAM" id="MobiDB-lite"/>
    </source>
</evidence>
<feature type="region of interest" description="Disordered" evidence="1">
    <location>
        <begin position="198"/>
        <end position="219"/>
    </location>
</feature>
<feature type="compositionally biased region" description="Acidic residues" evidence="1">
    <location>
        <begin position="200"/>
        <end position="210"/>
    </location>
</feature>
<reference evidence="3" key="1">
    <citation type="submission" date="2024-07" db="EMBL/GenBank/DDBJ databases">
        <title>Two chromosome-level genome assemblies of Korean endemic species Abeliophyllum distichum and Forsythia ovata (Oleaceae).</title>
        <authorList>
            <person name="Jang H."/>
        </authorList>
    </citation>
    <scope>NUCLEOTIDE SEQUENCE [LARGE SCALE GENOMIC DNA]</scope>
</reference>
<proteinExistence type="predicted"/>
<dbReference type="AlphaFoldDB" id="A0ABD1U0F7"/>
<accession>A0ABD1U0F7</accession>
<organism evidence="2 3">
    <name type="scientific">Abeliophyllum distichum</name>
    <dbReference type="NCBI Taxonomy" id="126358"/>
    <lineage>
        <taxon>Eukaryota</taxon>
        <taxon>Viridiplantae</taxon>
        <taxon>Streptophyta</taxon>
        <taxon>Embryophyta</taxon>
        <taxon>Tracheophyta</taxon>
        <taxon>Spermatophyta</taxon>
        <taxon>Magnoliopsida</taxon>
        <taxon>eudicotyledons</taxon>
        <taxon>Gunneridae</taxon>
        <taxon>Pentapetalae</taxon>
        <taxon>asterids</taxon>
        <taxon>lamiids</taxon>
        <taxon>Lamiales</taxon>
        <taxon>Oleaceae</taxon>
        <taxon>Forsythieae</taxon>
        <taxon>Abeliophyllum</taxon>
    </lineage>
</organism>
<gene>
    <name evidence="2" type="ORF">Adt_14352</name>
</gene>
<protein>
    <submittedName>
        <fullName evidence="2">Uncharacterized protein</fullName>
    </submittedName>
</protein>
<evidence type="ECO:0000313" key="2">
    <source>
        <dbReference type="EMBL" id="KAL2518105.1"/>
    </source>
</evidence>
<keyword evidence="3" id="KW-1185">Reference proteome</keyword>
<comment type="caution">
    <text evidence="2">The sequence shown here is derived from an EMBL/GenBank/DDBJ whole genome shotgun (WGS) entry which is preliminary data.</text>
</comment>
<name>A0ABD1U0F7_9LAMI</name>
<evidence type="ECO:0000313" key="3">
    <source>
        <dbReference type="Proteomes" id="UP001604336"/>
    </source>
</evidence>
<dbReference type="EMBL" id="JBFOLK010000004">
    <property type="protein sequence ID" value="KAL2518105.1"/>
    <property type="molecule type" value="Genomic_DNA"/>
</dbReference>